<dbReference type="AlphaFoldDB" id="A0AAU7P080"/>
<dbReference type="KEGG" id="mech:Q9L42_020495"/>
<sequence length="118" mass="13535">MNSDNQQKLFGKLIKEFVDTELLPNKDSSNLNQQNFSQSAIHAILEKAYLVGLSEQPPKKIQTEDGYVFFRNEAGQYVDHLDPESCDMSYESLADFDVNFVEIQEDDDRESPTQRPSL</sequence>
<geneLocation type="plasmid" evidence="1 2">
    <name>unnamed2</name>
</geneLocation>
<keyword evidence="2" id="KW-1185">Reference proteome</keyword>
<evidence type="ECO:0000313" key="2">
    <source>
        <dbReference type="Proteomes" id="UP001225378"/>
    </source>
</evidence>
<organism evidence="1 2">
    <name type="scientific">Methylomarinum roseum</name>
    <dbReference type="NCBI Taxonomy" id="3067653"/>
    <lineage>
        <taxon>Bacteria</taxon>
        <taxon>Pseudomonadati</taxon>
        <taxon>Pseudomonadota</taxon>
        <taxon>Gammaproteobacteria</taxon>
        <taxon>Methylococcales</taxon>
        <taxon>Methylococcaceae</taxon>
        <taxon>Methylomarinum</taxon>
    </lineage>
</organism>
<dbReference type="EMBL" id="CP157744">
    <property type="protein sequence ID" value="XBS22696.1"/>
    <property type="molecule type" value="Genomic_DNA"/>
</dbReference>
<name>A0AAU7P080_9GAMM</name>
<evidence type="ECO:0000313" key="1">
    <source>
        <dbReference type="EMBL" id="XBS22696.1"/>
    </source>
</evidence>
<reference evidence="1 2" key="1">
    <citation type="journal article" date="2024" name="Microbiology">
        <title>Methylomarinum rosea sp. nov., a novel halophilic methanotrophic bacterium from the hypersaline Lake Elton.</title>
        <authorList>
            <person name="Suleimanov R.Z."/>
            <person name="Oshkin I.Y."/>
            <person name="Danilova O.V."/>
            <person name="Suzina N.E."/>
            <person name="Dedysh S.N."/>
        </authorList>
    </citation>
    <scope>NUCLEOTIDE SEQUENCE [LARGE SCALE GENOMIC DNA]</scope>
    <source>
        <strain evidence="1 2">Ch1-1</strain>
        <plasmid evidence="2">unnamed2</plasmid>
    </source>
</reference>
<gene>
    <name evidence="1" type="ORF">Q9L42_020495</name>
</gene>
<dbReference type="Proteomes" id="UP001225378">
    <property type="component" value="Plasmid unnamed2"/>
</dbReference>
<protein>
    <submittedName>
        <fullName evidence="1">Uncharacterized protein</fullName>
    </submittedName>
</protein>
<dbReference type="RefSeq" id="WP_349432804.1">
    <property type="nucleotide sequence ID" value="NZ_CP157744.1"/>
</dbReference>
<proteinExistence type="predicted"/>
<accession>A0AAU7P080</accession>
<keyword evidence="1" id="KW-0614">Plasmid</keyword>